<name>A0A0D9WWU7_9ORYZ</name>
<dbReference type="InterPro" id="IPR036312">
    <property type="entry name" value="Bifun_inhib/LTP/seed_sf"/>
</dbReference>
<feature type="transmembrane region" description="Helical" evidence="6">
    <location>
        <begin position="146"/>
        <end position="169"/>
    </location>
</feature>
<dbReference type="eggNOG" id="ENOG502R43K">
    <property type="taxonomic scope" value="Eukaryota"/>
</dbReference>
<dbReference type="EnsemblPlants" id="LPERR07G06300.1">
    <property type="protein sequence ID" value="LPERR07G06300.1"/>
    <property type="gene ID" value="LPERR07G06300"/>
</dbReference>
<dbReference type="InterPro" id="IPR006106">
    <property type="entry name" value="Allergen/soft/tryp_amyl_inhib"/>
</dbReference>
<dbReference type="GO" id="GO:0004867">
    <property type="term" value="F:serine-type endopeptidase inhibitor activity"/>
    <property type="evidence" value="ECO:0007669"/>
    <property type="project" value="InterPro"/>
</dbReference>
<comment type="function">
    <text evidence="1">Seed storage protein.</text>
</comment>
<dbReference type="PRINTS" id="PR00809">
    <property type="entry name" value="RAGALLERGEN"/>
</dbReference>
<keyword evidence="6" id="KW-1133">Transmembrane helix</keyword>
<organism evidence="9 10">
    <name type="scientific">Leersia perrieri</name>
    <dbReference type="NCBI Taxonomy" id="77586"/>
    <lineage>
        <taxon>Eukaryota</taxon>
        <taxon>Viridiplantae</taxon>
        <taxon>Streptophyta</taxon>
        <taxon>Embryophyta</taxon>
        <taxon>Tracheophyta</taxon>
        <taxon>Spermatophyta</taxon>
        <taxon>Magnoliopsida</taxon>
        <taxon>Liliopsida</taxon>
        <taxon>Poales</taxon>
        <taxon>Poaceae</taxon>
        <taxon>BOP clade</taxon>
        <taxon>Oryzoideae</taxon>
        <taxon>Oryzeae</taxon>
        <taxon>Oryzinae</taxon>
        <taxon>Leersia</taxon>
    </lineage>
</organism>
<evidence type="ECO:0000313" key="10">
    <source>
        <dbReference type="Proteomes" id="UP000032180"/>
    </source>
</evidence>
<dbReference type="HOGENOM" id="CLU_032952_0_0_1"/>
<evidence type="ECO:0000256" key="6">
    <source>
        <dbReference type="SAM" id="Phobius"/>
    </source>
</evidence>
<proteinExistence type="predicted"/>
<keyword evidence="6" id="KW-0812">Transmembrane</keyword>
<feature type="signal peptide" evidence="7">
    <location>
        <begin position="1"/>
        <end position="27"/>
    </location>
</feature>
<accession>A0A0D9WWU7</accession>
<dbReference type="Gramene" id="LPERR07G06300.1">
    <property type="protein sequence ID" value="LPERR07G06300.1"/>
    <property type="gene ID" value="LPERR07G06300"/>
</dbReference>
<dbReference type="InterPro" id="IPR016140">
    <property type="entry name" value="Bifunc_inhib/LTP/seed_store"/>
</dbReference>
<dbReference type="STRING" id="77586.A0A0D9WWU7"/>
<dbReference type="Gene3D" id="1.10.110.10">
    <property type="entry name" value="Plant lipid-transfer and hydrophobic proteins"/>
    <property type="match status" value="4"/>
</dbReference>
<comment type="subcellular location">
    <subcellularLocation>
        <location evidence="2">Secreted</location>
    </subcellularLocation>
</comment>
<dbReference type="PROSITE" id="PS00426">
    <property type="entry name" value="CEREAL_TRYP_AMYL_INH"/>
    <property type="match status" value="1"/>
</dbReference>
<reference evidence="9 10" key="1">
    <citation type="submission" date="2012-08" db="EMBL/GenBank/DDBJ databases">
        <title>Oryza genome evolution.</title>
        <authorList>
            <person name="Wing R.A."/>
        </authorList>
    </citation>
    <scope>NUCLEOTIDE SEQUENCE</scope>
</reference>
<keyword evidence="10" id="KW-1185">Reference proteome</keyword>
<sequence>MALASVNKLVFSALMLAVLAAIAAAAADYGDVGEYCRVGKAVSRNPVPSCRRYIARWCAISKGQQIGSKMPPRSLLDPCCHELAAVPERCRCDALSVLVRGVITEEGERIPGMVSKKEAPECDGATIASMASDLTHYGRCNLPVPAMFACPIFGVFSALLLAVVSMLVATITMAHHHRPVAYSPGEQCMPGLGYPMYPFPRCRALVKRQCAGGAVDEQLRQDCCRQLAAIDNNFCRCPALSLMLASMYKELGAPADGQPMDEVLRGCRRGDMKRLAASLPVFCNVNIPIGVGGICYWKMASNKLVFPALLLITAVSLLAAATASPGEHCYGGEGYPVYPLPRCRALVKRQCVGGAVDEQVRQDCCRQLAAVDDSFCRCPALSLMLVSMYKELGAPADGKPMDEVFRGCRRGDIKRLAASLPVFCKIDIPIGVGGVCYWVESKQAMAFASDNKLLFSALMLAVLAADAAAAADYSDVGEYCRVGKAVSRNPVPSCRRYIERWENSLGPTCRPKACCRELAAVPERCRCDALSVLVRGVITEEGERIPGMVSKKEAPECDGATIASMASDLMHYGRCYLPELCRIFGGGID</sequence>
<evidence type="ECO:0000256" key="4">
    <source>
        <dbReference type="ARBA" id="ARBA00022729"/>
    </source>
</evidence>
<evidence type="ECO:0000259" key="8">
    <source>
        <dbReference type="SMART" id="SM00499"/>
    </source>
</evidence>
<evidence type="ECO:0000256" key="3">
    <source>
        <dbReference type="ARBA" id="ARBA00022525"/>
    </source>
</evidence>
<dbReference type="GO" id="GO:0005576">
    <property type="term" value="C:extracellular region"/>
    <property type="evidence" value="ECO:0007669"/>
    <property type="project" value="UniProtKB-SubCell"/>
</dbReference>
<keyword evidence="3" id="KW-0964">Secreted</keyword>
<dbReference type="SUPFAM" id="SSF47699">
    <property type="entry name" value="Bifunctional inhibitor/lipid-transfer protein/seed storage 2S albumin"/>
    <property type="match status" value="4"/>
</dbReference>
<dbReference type="AlphaFoldDB" id="A0A0D9WWU7"/>
<dbReference type="PRINTS" id="PR00808">
    <property type="entry name" value="AMLASEINHBTR"/>
</dbReference>
<feature type="chain" id="PRO_5002349675" description="Bifunctional inhibitor/plant lipid transfer protein/seed storage helical domain-containing protein" evidence="7">
    <location>
        <begin position="28"/>
        <end position="589"/>
    </location>
</feature>
<dbReference type="InterPro" id="IPR002411">
    <property type="entry name" value="Allergen/amylase_inhib_rice"/>
</dbReference>
<reference evidence="10" key="2">
    <citation type="submission" date="2013-12" db="EMBL/GenBank/DDBJ databases">
        <authorList>
            <person name="Yu Y."/>
            <person name="Lee S."/>
            <person name="de Baynast K."/>
            <person name="Wissotski M."/>
            <person name="Liu L."/>
            <person name="Talag J."/>
            <person name="Goicoechea J."/>
            <person name="Angelova A."/>
            <person name="Jetty R."/>
            <person name="Kudrna D."/>
            <person name="Golser W."/>
            <person name="Rivera L."/>
            <person name="Zhang J."/>
            <person name="Wing R."/>
        </authorList>
    </citation>
    <scope>NUCLEOTIDE SEQUENCE</scope>
</reference>
<dbReference type="Proteomes" id="UP000032180">
    <property type="component" value="Chromosome 7"/>
</dbReference>
<evidence type="ECO:0000256" key="1">
    <source>
        <dbReference type="ARBA" id="ARBA00003839"/>
    </source>
</evidence>
<reference evidence="9" key="3">
    <citation type="submission" date="2015-04" db="UniProtKB">
        <authorList>
            <consortium name="EnsemblPlants"/>
        </authorList>
    </citation>
    <scope>IDENTIFICATION</scope>
</reference>
<keyword evidence="5" id="KW-1015">Disulfide bond</keyword>
<dbReference type="PANTHER" id="PTHR34481:SF8">
    <property type="entry name" value="SEED ALLERGENIC PROTEIN RAG1"/>
    <property type="match status" value="1"/>
</dbReference>
<dbReference type="SMART" id="SM00499">
    <property type="entry name" value="AAI"/>
    <property type="match status" value="4"/>
</dbReference>
<dbReference type="Pfam" id="PF00234">
    <property type="entry name" value="Tryp_alpha_amyl"/>
    <property type="match status" value="3"/>
</dbReference>
<keyword evidence="4 7" id="KW-0732">Signal</keyword>
<dbReference type="CDD" id="cd00261">
    <property type="entry name" value="AAI_SS"/>
    <property type="match status" value="4"/>
</dbReference>
<evidence type="ECO:0000256" key="5">
    <source>
        <dbReference type="ARBA" id="ARBA00023157"/>
    </source>
</evidence>
<feature type="domain" description="Bifunctional inhibitor/plant lipid transfer protein/seed storage helical" evidence="8">
    <location>
        <begin position="494"/>
        <end position="557"/>
    </location>
</feature>
<keyword evidence="6" id="KW-0472">Membrane</keyword>
<evidence type="ECO:0000256" key="2">
    <source>
        <dbReference type="ARBA" id="ARBA00004613"/>
    </source>
</evidence>
<evidence type="ECO:0000313" key="9">
    <source>
        <dbReference type="EnsemblPlants" id="LPERR07G06300.1"/>
    </source>
</evidence>
<evidence type="ECO:0000256" key="7">
    <source>
        <dbReference type="SAM" id="SignalP"/>
    </source>
</evidence>
<dbReference type="FunFam" id="1.10.110.10:FF:000004">
    <property type="entry name" value="Alpha-amylase inhibitor 0.19"/>
    <property type="match status" value="1"/>
</dbReference>
<feature type="transmembrane region" description="Helical" evidence="6">
    <location>
        <begin position="275"/>
        <end position="299"/>
    </location>
</feature>
<protein>
    <recommendedName>
        <fullName evidence="8">Bifunctional inhibitor/plant lipid transfer protein/seed storage helical domain-containing protein</fullName>
    </recommendedName>
</protein>
<dbReference type="PANTHER" id="PTHR34481">
    <property type="entry name" value="TRYPSIN/FACTOR XIIA INHIBITOR-RELATED"/>
    <property type="match status" value="1"/>
</dbReference>
<feature type="domain" description="Bifunctional inhibitor/plant lipid transfer protein/seed storage helical" evidence="8">
    <location>
        <begin position="50"/>
        <end position="150"/>
    </location>
</feature>
<dbReference type="InterPro" id="IPR006105">
    <property type="entry name" value="Allergen/tryp_amyl_inhib_CS"/>
</dbReference>
<dbReference type="GO" id="GO:0019863">
    <property type="term" value="F:IgE binding"/>
    <property type="evidence" value="ECO:0007669"/>
    <property type="project" value="UniProtKB-ARBA"/>
</dbReference>
<feature type="domain" description="Bifunctional inhibitor/plant lipid transfer protein/seed storage helical" evidence="8">
    <location>
        <begin position="329"/>
        <end position="436"/>
    </location>
</feature>
<feature type="domain" description="Bifunctional inhibitor/plant lipid transfer protein/seed storage helical" evidence="8">
    <location>
        <begin position="188"/>
        <end position="295"/>
    </location>
</feature>